<dbReference type="Proteomes" id="UP000192801">
    <property type="component" value="Unassembled WGS sequence"/>
</dbReference>
<dbReference type="GO" id="GO:0051701">
    <property type="term" value="P:biological process involved in interaction with host"/>
    <property type="evidence" value="ECO:0007669"/>
    <property type="project" value="TreeGrafter"/>
</dbReference>
<dbReference type="Pfam" id="PF02470">
    <property type="entry name" value="MlaD"/>
    <property type="match status" value="1"/>
</dbReference>
<dbReference type="InterPro" id="IPR024516">
    <property type="entry name" value="Mce_C"/>
</dbReference>
<dbReference type="OrthoDB" id="3460188at2"/>
<dbReference type="EMBL" id="MVHS01000015">
    <property type="protein sequence ID" value="ORA71181.1"/>
    <property type="molecule type" value="Genomic_DNA"/>
</dbReference>
<name>A0A1X0DFL4_9MYCO</name>
<evidence type="ECO:0000313" key="2">
    <source>
        <dbReference type="Proteomes" id="UP000192801"/>
    </source>
</evidence>
<organism evidence="1 2">
    <name type="scientific">Mycolicibacterium insubricum</name>
    <dbReference type="NCBI Taxonomy" id="444597"/>
    <lineage>
        <taxon>Bacteria</taxon>
        <taxon>Bacillati</taxon>
        <taxon>Actinomycetota</taxon>
        <taxon>Actinomycetes</taxon>
        <taxon>Mycobacteriales</taxon>
        <taxon>Mycobacteriaceae</taxon>
        <taxon>Mycolicibacterium</taxon>
    </lineage>
</organism>
<gene>
    <name evidence="1" type="ORF">BST26_08790</name>
</gene>
<dbReference type="NCBIfam" id="TIGR00996">
    <property type="entry name" value="Mtu_fam_mce"/>
    <property type="match status" value="1"/>
</dbReference>
<comment type="caution">
    <text evidence="1">The sequence shown here is derived from an EMBL/GenBank/DDBJ whole genome shotgun (WGS) entry which is preliminary data.</text>
</comment>
<dbReference type="InterPro" id="IPR052336">
    <property type="entry name" value="MlaD_Phospholipid_Transporter"/>
</dbReference>
<evidence type="ECO:0000313" key="1">
    <source>
        <dbReference type="EMBL" id="ORA71181.1"/>
    </source>
</evidence>
<reference evidence="1 2" key="1">
    <citation type="submission" date="2016-12" db="EMBL/GenBank/DDBJ databases">
        <title>The new phylogeny of genus Mycobacterium.</title>
        <authorList>
            <person name="Tortoli E."/>
            <person name="Trovato A."/>
            <person name="Cirillo D.M."/>
        </authorList>
    </citation>
    <scope>NUCLEOTIDE SEQUENCE [LARGE SCALE GENOMIC DNA]</scope>
    <source>
        <strain evidence="1 2">DSM 45130</strain>
    </source>
</reference>
<dbReference type="STRING" id="444597.BST26_08790"/>
<dbReference type="PANTHER" id="PTHR33371">
    <property type="entry name" value="INTERMEMBRANE PHOSPHOLIPID TRANSPORT SYSTEM BINDING PROTEIN MLAD-RELATED"/>
    <property type="match status" value="1"/>
</dbReference>
<accession>A0A1X0DFL4</accession>
<dbReference type="InterPro" id="IPR005693">
    <property type="entry name" value="Mce"/>
</dbReference>
<sequence>MKRRSLAPLVGAATVLVIALLFVTVGVLFRGGMTPSVGVTVLAKRAGLVLNPDARVKLRGVQVGSVASLENLPDGRAALHLAMDPDRISEIPANVEVHIASTTVFGAKFIQLVDPAEPSTRTMYAGQVLDAGHVTVEIDTVFQRLTAVLDEIDPAELNATLSAMANALNGRGHRMGQMLADLDGYLAALDPQLPALSDILATAPGVLTGYADAAPDLITTADNAARISRTVVDQRGQLDAALISAIGLAETGNDLLTANRAALTDVAHLLVPTTDLTNRYHEALYCLGAGLVKSAYLPPPQVPGALVNAGFTWGKERFRYPGDLPRVAATGGPQCVAGLPNVPYEARPPFVVADVGWNPGRYGNQGLLVNSDALKNMLFGPLDGPPRNTAQVGQPG</sequence>
<dbReference type="AlphaFoldDB" id="A0A1X0DFL4"/>
<protein>
    <submittedName>
        <fullName evidence="1">MCE-family protein</fullName>
    </submittedName>
</protein>
<dbReference type="Pfam" id="PF11887">
    <property type="entry name" value="Mce4_CUP1"/>
    <property type="match status" value="1"/>
</dbReference>
<dbReference type="InterPro" id="IPR003399">
    <property type="entry name" value="Mce/MlaD"/>
</dbReference>
<proteinExistence type="predicted"/>
<dbReference type="PANTHER" id="PTHR33371:SF19">
    <property type="entry name" value="MCE-FAMILY PROTEIN MCE4A"/>
    <property type="match status" value="1"/>
</dbReference>
<dbReference type="RefSeq" id="WP_083030390.1">
    <property type="nucleotide sequence ID" value="NZ_AP022618.1"/>
</dbReference>
<keyword evidence="2" id="KW-1185">Reference proteome</keyword>
<dbReference type="GO" id="GO:0005576">
    <property type="term" value="C:extracellular region"/>
    <property type="evidence" value="ECO:0007669"/>
    <property type="project" value="TreeGrafter"/>
</dbReference>